<proteinExistence type="inferred from homology"/>
<dbReference type="Gene3D" id="3.30.360.10">
    <property type="entry name" value="Dihydrodipicolinate Reductase, domain 2"/>
    <property type="match status" value="1"/>
</dbReference>
<dbReference type="AlphaFoldDB" id="A0A7Y6TYT6"/>
<comment type="caution">
    <text evidence="4">The sequence shown here is derived from an EMBL/GenBank/DDBJ whole genome shotgun (WGS) entry which is preliminary data.</text>
</comment>
<dbReference type="GO" id="GO:0016491">
    <property type="term" value="F:oxidoreductase activity"/>
    <property type="evidence" value="ECO:0007669"/>
    <property type="project" value="UniProtKB-KW"/>
</dbReference>
<feature type="domain" description="Gfo/Idh/MocA-like oxidoreductase N-terminal" evidence="3">
    <location>
        <begin position="4"/>
        <end position="112"/>
    </location>
</feature>
<dbReference type="Proteomes" id="UP000529637">
    <property type="component" value="Unassembled WGS sequence"/>
</dbReference>
<dbReference type="PANTHER" id="PTHR43708:SF5">
    <property type="entry name" value="CONSERVED EXPRESSED OXIDOREDUCTASE (EUROFUNG)-RELATED"/>
    <property type="match status" value="1"/>
</dbReference>
<reference evidence="4 5" key="1">
    <citation type="submission" date="2020-06" db="EMBL/GenBank/DDBJ databases">
        <title>Schlegella sp. ID0723 isolated from air conditioner.</title>
        <authorList>
            <person name="Kim D.Y."/>
            <person name="Kim D.-U."/>
        </authorList>
    </citation>
    <scope>NUCLEOTIDE SEQUENCE [LARGE SCALE GENOMIC DNA]</scope>
    <source>
        <strain evidence="4 5">ID0723</strain>
    </source>
</reference>
<dbReference type="EMBL" id="JABWMJ010000013">
    <property type="protein sequence ID" value="NUZ08447.1"/>
    <property type="molecule type" value="Genomic_DNA"/>
</dbReference>
<evidence type="ECO:0000256" key="2">
    <source>
        <dbReference type="ARBA" id="ARBA00023002"/>
    </source>
</evidence>
<dbReference type="RefSeq" id="WP_176071282.1">
    <property type="nucleotide sequence ID" value="NZ_JABWMJ010000013.1"/>
</dbReference>
<dbReference type="GO" id="GO:0000166">
    <property type="term" value="F:nucleotide binding"/>
    <property type="evidence" value="ECO:0007669"/>
    <property type="project" value="InterPro"/>
</dbReference>
<dbReference type="PANTHER" id="PTHR43708">
    <property type="entry name" value="CONSERVED EXPRESSED OXIDOREDUCTASE (EUROFUNG)"/>
    <property type="match status" value="1"/>
</dbReference>
<protein>
    <submittedName>
        <fullName evidence="4">Gfo/Idh/MocA family oxidoreductase</fullName>
    </submittedName>
</protein>
<evidence type="ECO:0000313" key="4">
    <source>
        <dbReference type="EMBL" id="NUZ08447.1"/>
    </source>
</evidence>
<evidence type="ECO:0000259" key="3">
    <source>
        <dbReference type="Pfam" id="PF01408"/>
    </source>
</evidence>
<keyword evidence="2" id="KW-0560">Oxidoreductase</keyword>
<name>A0A7Y6TYT6_9BURK</name>
<organism evidence="4 5">
    <name type="scientific">Piscinibacter koreensis</name>
    <dbReference type="NCBI Taxonomy" id="2742824"/>
    <lineage>
        <taxon>Bacteria</taxon>
        <taxon>Pseudomonadati</taxon>
        <taxon>Pseudomonadota</taxon>
        <taxon>Betaproteobacteria</taxon>
        <taxon>Burkholderiales</taxon>
        <taxon>Sphaerotilaceae</taxon>
        <taxon>Piscinibacter</taxon>
    </lineage>
</organism>
<comment type="similarity">
    <text evidence="1">Belongs to the Gfo/Idh/MocA family.</text>
</comment>
<dbReference type="InterPro" id="IPR051317">
    <property type="entry name" value="Gfo/Idh/MocA_oxidoreduct"/>
</dbReference>
<dbReference type="SUPFAM" id="SSF51735">
    <property type="entry name" value="NAD(P)-binding Rossmann-fold domains"/>
    <property type="match status" value="1"/>
</dbReference>
<sequence>MASIRIGLVGVGKIVRDQHQPVIAANSDFELVATASPHSSLPGIASFRTLGELLSQGPEVDAVAVTSVSAVRDDIAREALAAGKAVFLEKRPCTTLSALDDLVATARSGKLALFASWHSRFAMQVEAARVWLARHPPERLEIEWREDVRCWHSSEDWIWERGGPGVFDPSVNAFSLLTHIAPTRIFLNEAELFVPANRQTPIAATLDMADHAGMPVTATLDWRAEDSQTWEIRARTQDGLLRLFDGGARLEIAGQALPDTEVGGKYFEYTGLYRRFAELVHARVLDVDERPLRLAADAFLIGRRTPVDPFPG</sequence>
<gene>
    <name evidence="4" type="ORF">HQN59_22100</name>
</gene>
<dbReference type="Gene3D" id="3.40.50.720">
    <property type="entry name" value="NAD(P)-binding Rossmann-like Domain"/>
    <property type="match status" value="1"/>
</dbReference>
<dbReference type="Pfam" id="PF01408">
    <property type="entry name" value="GFO_IDH_MocA"/>
    <property type="match status" value="1"/>
</dbReference>
<accession>A0A7Y6TYT6</accession>
<dbReference type="InterPro" id="IPR000683">
    <property type="entry name" value="Gfo/Idh/MocA-like_OxRdtase_N"/>
</dbReference>
<keyword evidence="5" id="KW-1185">Reference proteome</keyword>
<dbReference type="InterPro" id="IPR036291">
    <property type="entry name" value="NAD(P)-bd_dom_sf"/>
</dbReference>
<evidence type="ECO:0000256" key="1">
    <source>
        <dbReference type="ARBA" id="ARBA00010928"/>
    </source>
</evidence>
<evidence type="ECO:0000313" key="5">
    <source>
        <dbReference type="Proteomes" id="UP000529637"/>
    </source>
</evidence>